<evidence type="ECO:0000259" key="2">
    <source>
        <dbReference type="Pfam" id="PF20967"/>
    </source>
</evidence>
<organism evidence="3 4">
    <name type="scientific">Enterovirga rhinocerotis</name>
    <dbReference type="NCBI Taxonomy" id="1339210"/>
    <lineage>
        <taxon>Bacteria</taxon>
        <taxon>Pseudomonadati</taxon>
        <taxon>Pseudomonadota</taxon>
        <taxon>Alphaproteobacteria</taxon>
        <taxon>Hyphomicrobiales</taxon>
        <taxon>Methylobacteriaceae</taxon>
        <taxon>Enterovirga</taxon>
    </lineage>
</organism>
<dbReference type="OrthoDB" id="7593905at2"/>
<dbReference type="InterPro" id="IPR048432">
    <property type="entry name" value="MASE7"/>
</dbReference>
<gene>
    <name evidence="3" type="ORF">EV668_1556</name>
</gene>
<evidence type="ECO:0000313" key="4">
    <source>
        <dbReference type="Proteomes" id="UP000295122"/>
    </source>
</evidence>
<dbReference type="EMBL" id="SNZR01000011">
    <property type="protein sequence ID" value="TDR94273.1"/>
    <property type="molecule type" value="Genomic_DNA"/>
</dbReference>
<feature type="transmembrane region" description="Helical" evidence="1">
    <location>
        <begin position="163"/>
        <end position="181"/>
    </location>
</feature>
<reference evidence="3 4" key="1">
    <citation type="submission" date="2019-03" db="EMBL/GenBank/DDBJ databases">
        <title>Genomic Encyclopedia of Type Strains, Phase IV (KMG-IV): sequencing the most valuable type-strain genomes for metagenomic binning, comparative biology and taxonomic classification.</title>
        <authorList>
            <person name="Goeker M."/>
        </authorList>
    </citation>
    <scope>NUCLEOTIDE SEQUENCE [LARGE SCALE GENOMIC DNA]</scope>
    <source>
        <strain evidence="3 4">DSM 25903</strain>
    </source>
</reference>
<proteinExistence type="predicted"/>
<feature type="transmembrane region" description="Helical" evidence="1">
    <location>
        <begin position="76"/>
        <end position="97"/>
    </location>
</feature>
<feature type="transmembrane region" description="Helical" evidence="1">
    <location>
        <begin position="42"/>
        <end position="64"/>
    </location>
</feature>
<keyword evidence="1" id="KW-0812">Transmembrane</keyword>
<keyword evidence="4" id="KW-1185">Reference proteome</keyword>
<evidence type="ECO:0000313" key="3">
    <source>
        <dbReference type="EMBL" id="TDR94273.1"/>
    </source>
</evidence>
<comment type="caution">
    <text evidence="3">The sequence shown here is derived from an EMBL/GenBank/DDBJ whole genome shotgun (WGS) entry which is preliminary data.</text>
</comment>
<evidence type="ECO:0000256" key="1">
    <source>
        <dbReference type="SAM" id="Phobius"/>
    </source>
</evidence>
<feature type="transmembrane region" description="Helical" evidence="1">
    <location>
        <begin position="103"/>
        <end position="118"/>
    </location>
</feature>
<feature type="transmembrane region" description="Helical" evidence="1">
    <location>
        <begin position="125"/>
        <end position="143"/>
    </location>
</feature>
<dbReference type="Proteomes" id="UP000295122">
    <property type="component" value="Unassembled WGS sequence"/>
</dbReference>
<keyword evidence="1" id="KW-0472">Membrane</keyword>
<accession>A0A4R7C7W3</accession>
<dbReference type="Pfam" id="PF20967">
    <property type="entry name" value="MASE7"/>
    <property type="match status" value="1"/>
</dbReference>
<dbReference type="AlphaFoldDB" id="A0A4R7C7W3"/>
<feature type="domain" description="Adenylate cyclase MASE7" evidence="2">
    <location>
        <begin position="18"/>
        <end position="170"/>
    </location>
</feature>
<protein>
    <recommendedName>
        <fullName evidence="2">Adenylate cyclase MASE7 domain-containing protein</fullName>
    </recommendedName>
</protein>
<sequence>MDSIRRWMAALKDYTVNSDPRAEIAAKVALIVAFNQPFYPLYFRWAVSPAVLPSLVTFLSTPFFAIVPTVMKRSTLLGRVVLLVAGIGNTVLCLVVFGPQSGVGVFLFPCLMLSVLLFRRRERIGFAFAAVAFAVHVLSDSAFPAPLHAYTEQEYAALRRLNFLSAAGLTVMISLLFANASEHDEEIREARGSVNRHDSEETRS</sequence>
<name>A0A4R7C7W3_9HYPH</name>
<keyword evidence="1" id="KW-1133">Transmembrane helix</keyword>
<dbReference type="RefSeq" id="WP_133769185.1">
    <property type="nucleotide sequence ID" value="NZ_SNZR01000011.1"/>
</dbReference>